<organism evidence="1 2">
    <name type="scientific">Agrobacterium phage Atu_ph07</name>
    <dbReference type="NCBI Taxonomy" id="2024264"/>
    <lineage>
        <taxon>Viruses</taxon>
        <taxon>Duplodnaviria</taxon>
        <taxon>Heunggongvirae</taxon>
        <taxon>Uroviricota</taxon>
        <taxon>Caudoviricetes</taxon>
        <taxon>Polybotosvirus</taxon>
        <taxon>Polybotosvirus Atuph07</taxon>
    </lineage>
</organism>
<proteinExistence type="predicted"/>
<sequence>MTIDRFYTTFGNGWIGDKTIHNKDTYYNMYSRGDTVRSFNLNDFLPMINLNLDNVEFTIDNGGYTKQYNMVVFARTEEDHLEEGTYTYNSIIEVIEALYNWRGIV</sequence>
<reference evidence="1 2" key="1">
    <citation type="submission" date="2017-06" db="EMBL/GenBank/DDBJ databases">
        <authorList>
            <person name="Kim H.J."/>
            <person name="Triplett B.A."/>
        </authorList>
    </citation>
    <scope>NUCLEOTIDE SEQUENCE [LARGE SCALE GENOMIC DNA]</scope>
</reference>
<dbReference type="EMBL" id="MF403008">
    <property type="protein sequence ID" value="AUZ95122.1"/>
    <property type="molecule type" value="Genomic_DNA"/>
</dbReference>
<dbReference type="GeneID" id="40088366"/>
<accession>A0A2L0UZX8</accession>
<protein>
    <submittedName>
        <fullName evidence="1">Uncharacterized protein</fullName>
    </submittedName>
</protein>
<name>A0A2L0UZX8_9CAUD</name>
<evidence type="ECO:0000313" key="2">
    <source>
        <dbReference type="Proteomes" id="UP000223025"/>
    </source>
</evidence>
<dbReference type="KEGG" id="vg:40088366"/>
<dbReference type="RefSeq" id="YP_009612028.1">
    <property type="nucleotide sequence ID" value="NC_042013.1"/>
</dbReference>
<evidence type="ECO:0000313" key="1">
    <source>
        <dbReference type="EMBL" id="AUZ95122.1"/>
    </source>
</evidence>
<keyword evidence="2" id="KW-1185">Reference proteome</keyword>
<dbReference type="Proteomes" id="UP000223025">
    <property type="component" value="Segment"/>
</dbReference>